<dbReference type="Proteomes" id="UP000059113">
    <property type="component" value="Chromosome"/>
</dbReference>
<dbReference type="OrthoDB" id="7407842at2"/>
<dbReference type="STRING" id="1648404.CP97_11575"/>
<reference evidence="1 2" key="1">
    <citation type="journal article" date="2015" name="Int. J. Syst. Evol. Microbiol.">
        <title>Erythrobacter atlanticus sp. nov., a bacterium from ocean sediment able to degrade polycyclic aromatic hydrocarbons.</title>
        <authorList>
            <person name="Zhuang L."/>
            <person name="Liu Y."/>
            <person name="Wang L."/>
            <person name="Wang W."/>
            <person name="Shao Z."/>
        </authorList>
    </citation>
    <scope>NUCLEOTIDE SEQUENCE [LARGE SCALE GENOMIC DNA]</scope>
    <source>
        <strain evidence="2">s21-N3</strain>
    </source>
</reference>
<dbReference type="KEGG" id="ery:CP97_11575"/>
<organism evidence="1 2">
    <name type="scientific">Aurantiacibacter atlanticus</name>
    <dbReference type="NCBI Taxonomy" id="1648404"/>
    <lineage>
        <taxon>Bacteria</taxon>
        <taxon>Pseudomonadati</taxon>
        <taxon>Pseudomonadota</taxon>
        <taxon>Alphaproteobacteria</taxon>
        <taxon>Sphingomonadales</taxon>
        <taxon>Erythrobacteraceae</taxon>
        <taxon>Aurantiacibacter</taxon>
    </lineage>
</organism>
<dbReference type="EMBL" id="CP011310">
    <property type="protein sequence ID" value="AKQ42534.1"/>
    <property type="molecule type" value="Genomic_DNA"/>
</dbReference>
<dbReference type="RefSeq" id="WP_048886069.1">
    <property type="nucleotide sequence ID" value="NZ_CP011310.1"/>
</dbReference>
<gene>
    <name evidence="1" type="ORF">CP97_11575</name>
</gene>
<protein>
    <recommendedName>
        <fullName evidence="3">Inovirus Gp2 family protein</fullName>
    </recommendedName>
</protein>
<evidence type="ECO:0000313" key="1">
    <source>
        <dbReference type="EMBL" id="AKQ42534.1"/>
    </source>
</evidence>
<accession>A0A0H4VHT0</accession>
<keyword evidence="2" id="KW-1185">Reference proteome</keyword>
<dbReference type="AlphaFoldDB" id="A0A0H4VHT0"/>
<sequence length="181" mass="20107">MEAAQFAFDTGRVFQRHWTVHYGKAGIQPSDAMRFIGKLLDLIGKQARREGGRVSAIWVRECASGKGEHVHILLHLPTGMNLRNRTRRWIKQAGGQYRAGVSKVTLIGGRLPKIGENREQRQVANAENVARYMMKAASGDTGVLLNLPRHGEGGRIIGKRCGTTNDLNDKRAKRSTLIDPI</sequence>
<dbReference type="PATRIC" id="fig|1648404.4.peg.2411"/>
<proteinExistence type="predicted"/>
<name>A0A0H4VHT0_9SPHN</name>
<reference evidence="2" key="2">
    <citation type="submission" date="2015-04" db="EMBL/GenBank/DDBJ databases">
        <title>The complete genome sequence of Erythrobacter sp. s21-N3.</title>
        <authorList>
            <person name="Zhuang L."/>
            <person name="Liu Y."/>
            <person name="Shao Z."/>
        </authorList>
    </citation>
    <scope>NUCLEOTIDE SEQUENCE [LARGE SCALE GENOMIC DNA]</scope>
    <source>
        <strain evidence="2">s21-N3</strain>
    </source>
</reference>
<evidence type="ECO:0000313" key="2">
    <source>
        <dbReference type="Proteomes" id="UP000059113"/>
    </source>
</evidence>
<evidence type="ECO:0008006" key="3">
    <source>
        <dbReference type="Google" id="ProtNLM"/>
    </source>
</evidence>